<sequence>MANIESNTQKRKKYMQIVSRKRKYTKFEIDSWKKQDEEEQRNRDVLRELDGEALRHFSEI</sequence>
<dbReference type="Proteomes" id="UP001554567">
    <property type="component" value="Unassembled WGS sequence"/>
</dbReference>
<protein>
    <submittedName>
        <fullName evidence="1">Uncharacterized protein</fullName>
    </submittedName>
</protein>
<gene>
    <name evidence="1" type="ORF">ABW286_22885</name>
</gene>
<organism evidence="1 2">
    <name type="scientific">Erwinia papayae</name>
    <dbReference type="NCBI Taxonomy" id="206499"/>
    <lineage>
        <taxon>Bacteria</taxon>
        <taxon>Pseudomonadati</taxon>
        <taxon>Pseudomonadota</taxon>
        <taxon>Gammaproteobacteria</taxon>
        <taxon>Enterobacterales</taxon>
        <taxon>Erwiniaceae</taxon>
        <taxon>Erwinia</taxon>
    </lineage>
</organism>
<evidence type="ECO:0000313" key="1">
    <source>
        <dbReference type="EMBL" id="MEW5291987.1"/>
    </source>
</evidence>
<name>A0ABV3N822_9GAMM</name>
<evidence type="ECO:0000313" key="2">
    <source>
        <dbReference type="Proteomes" id="UP001554567"/>
    </source>
</evidence>
<reference evidence="1 2" key="1">
    <citation type="submission" date="2024-07" db="EMBL/GenBank/DDBJ databases">
        <authorList>
            <person name="Dulla G.F.J."/>
            <person name="Delorm J.G."/>
        </authorList>
    </citation>
    <scope>NUCLEOTIDE SEQUENCE [LARGE SCALE GENOMIC DNA]</scope>
    <source>
        <strain evidence="1 2">JGD 233</strain>
    </source>
</reference>
<keyword evidence="2" id="KW-1185">Reference proteome</keyword>
<proteinExistence type="predicted"/>
<dbReference type="EMBL" id="JBFKZN010000026">
    <property type="protein sequence ID" value="MEW5291987.1"/>
    <property type="molecule type" value="Genomic_DNA"/>
</dbReference>
<comment type="caution">
    <text evidence="1">The sequence shown here is derived from an EMBL/GenBank/DDBJ whole genome shotgun (WGS) entry which is preliminary data.</text>
</comment>
<accession>A0ABV3N822</accession>
<dbReference type="RefSeq" id="WP_367168802.1">
    <property type="nucleotide sequence ID" value="NZ_JBFKZN010000026.1"/>
</dbReference>